<reference evidence="5" key="1">
    <citation type="submission" date="2022-08" db="EMBL/GenBank/DDBJ databases">
        <title>Genomic Encyclopedia of Type Strains, Phase V (KMG-V): Genome sequencing to study the core and pangenomes of soil and plant-associated prokaryotes.</title>
        <authorList>
            <person name="Whitman W."/>
        </authorList>
    </citation>
    <scope>NUCLEOTIDE SEQUENCE</scope>
    <source>
        <strain evidence="5">SP2016B</strain>
    </source>
</reference>
<feature type="signal peptide" evidence="4">
    <location>
        <begin position="1"/>
        <end position="23"/>
    </location>
</feature>
<evidence type="ECO:0000256" key="3">
    <source>
        <dbReference type="ARBA" id="ARBA00022729"/>
    </source>
</evidence>
<dbReference type="Pfam" id="PF10614">
    <property type="entry name" value="CsgF"/>
    <property type="match status" value="1"/>
</dbReference>
<evidence type="ECO:0000313" key="6">
    <source>
        <dbReference type="Proteomes" id="UP001155034"/>
    </source>
</evidence>
<feature type="chain" id="PRO_5041115852" description="Curli production assembly/transport component CsgF" evidence="4">
    <location>
        <begin position="24"/>
        <end position="139"/>
    </location>
</feature>
<dbReference type="EMBL" id="JANTYZ010000036">
    <property type="protein sequence ID" value="MCS3867063.1"/>
    <property type="molecule type" value="Genomic_DNA"/>
</dbReference>
<evidence type="ECO:0000256" key="2">
    <source>
        <dbReference type="ARBA" id="ARBA00014031"/>
    </source>
</evidence>
<proteinExistence type="predicted"/>
<accession>A0A9X2TXN3</accession>
<comment type="caution">
    <text evidence="5">The sequence shown here is derived from an EMBL/GenBank/DDBJ whole genome shotgun (WGS) entry which is preliminary data.</text>
</comment>
<comment type="function">
    <text evidence="1">May be involved in the biogenesis of curli organelles.</text>
</comment>
<dbReference type="AlphaFoldDB" id="A0A9X2TXN3"/>
<dbReference type="RefSeq" id="WP_251922658.1">
    <property type="nucleotide sequence ID" value="NZ_CALTSG010000015.1"/>
</dbReference>
<evidence type="ECO:0000256" key="4">
    <source>
        <dbReference type="SAM" id="SignalP"/>
    </source>
</evidence>
<gene>
    <name evidence="5" type="ORF">GGP82_003647</name>
</gene>
<sequence length="139" mass="15372">MRLVFLLLLGLFGAGLWAPTATAQQFVYQPTIPAFGGSPLNYQWLSSSAQTQNAFKPGRSTFRRDPLANFERTLQRQILSQLSRELVANRFGGDFDPTQEGLFDLGEFTVEIIPGLGGASIRIFNELTGEETTVTIPNF</sequence>
<protein>
    <recommendedName>
        <fullName evidence="2">Curli production assembly/transport component CsgF</fullName>
    </recommendedName>
</protein>
<evidence type="ECO:0000256" key="1">
    <source>
        <dbReference type="ARBA" id="ARBA00003989"/>
    </source>
</evidence>
<evidence type="ECO:0000313" key="5">
    <source>
        <dbReference type="EMBL" id="MCS3867063.1"/>
    </source>
</evidence>
<organism evidence="5 6">
    <name type="scientific">Salinibacter ruber</name>
    <dbReference type="NCBI Taxonomy" id="146919"/>
    <lineage>
        <taxon>Bacteria</taxon>
        <taxon>Pseudomonadati</taxon>
        <taxon>Rhodothermota</taxon>
        <taxon>Rhodothermia</taxon>
        <taxon>Rhodothermales</taxon>
        <taxon>Salinibacteraceae</taxon>
        <taxon>Salinibacter</taxon>
    </lineage>
</organism>
<keyword evidence="3 4" id="KW-0732">Signal</keyword>
<dbReference type="Proteomes" id="UP001155034">
    <property type="component" value="Unassembled WGS sequence"/>
</dbReference>
<dbReference type="InterPro" id="IPR018893">
    <property type="entry name" value="T8SS_CsgF"/>
</dbReference>
<name>A0A9X2TXN3_9BACT</name>